<evidence type="ECO:0000313" key="5">
    <source>
        <dbReference type="Proteomes" id="UP000039865"/>
    </source>
</evidence>
<dbReference type="PROSITE" id="PS00678">
    <property type="entry name" value="WD_REPEATS_1"/>
    <property type="match status" value="1"/>
</dbReference>
<dbReference type="Proteomes" id="UP000039865">
    <property type="component" value="Unassembled WGS sequence"/>
</dbReference>
<proteinExistence type="predicted"/>
<evidence type="ECO:0000313" key="4">
    <source>
        <dbReference type="EMBL" id="CDW85560.1"/>
    </source>
</evidence>
<reference evidence="4 5" key="1">
    <citation type="submission" date="2014-06" db="EMBL/GenBank/DDBJ databases">
        <authorList>
            <person name="Swart Estienne"/>
        </authorList>
    </citation>
    <scope>NUCLEOTIDE SEQUENCE [LARGE SCALE GENOMIC DNA]</scope>
    <source>
        <strain evidence="4 5">130c</strain>
    </source>
</reference>
<dbReference type="PROSITE" id="PS50082">
    <property type="entry name" value="WD_REPEATS_2"/>
    <property type="match status" value="4"/>
</dbReference>
<feature type="repeat" description="WD" evidence="3">
    <location>
        <begin position="455"/>
        <end position="477"/>
    </location>
</feature>
<evidence type="ECO:0000256" key="2">
    <source>
        <dbReference type="ARBA" id="ARBA00022737"/>
    </source>
</evidence>
<feature type="repeat" description="WD" evidence="3">
    <location>
        <begin position="494"/>
        <end position="520"/>
    </location>
</feature>
<dbReference type="InParanoid" id="A0A078ASW6"/>
<dbReference type="PANTHER" id="PTHR19848">
    <property type="entry name" value="WD40 REPEAT PROTEIN"/>
    <property type="match status" value="1"/>
</dbReference>
<feature type="repeat" description="WD" evidence="3">
    <location>
        <begin position="264"/>
        <end position="306"/>
    </location>
</feature>
<feature type="repeat" description="WD" evidence="3">
    <location>
        <begin position="582"/>
        <end position="616"/>
    </location>
</feature>
<dbReference type="PRINTS" id="PR00320">
    <property type="entry name" value="GPROTEINBRPT"/>
</dbReference>
<dbReference type="Pfam" id="PF00400">
    <property type="entry name" value="WD40"/>
    <property type="match status" value="1"/>
</dbReference>
<keyword evidence="5" id="KW-1185">Reference proteome</keyword>
<dbReference type="InterPro" id="IPR020472">
    <property type="entry name" value="WD40_PAC1"/>
</dbReference>
<dbReference type="PANTHER" id="PTHR19848:SF8">
    <property type="entry name" value="F-BOX AND WD REPEAT DOMAIN CONTAINING 7"/>
    <property type="match status" value="1"/>
</dbReference>
<dbReference type="InterPro" id="IPR001680">
    <property type="entry name" value="WD40_rpt"/>
</dbReference>
<accession>A0A078ASW6</accession>
<dbReference type="SMART" id="SM00320">
    <property type="entry name" value="WD40"/>
    <property type="match status" value="6"/>
</dbReference>
<dbReference type="InterPro" id="IPR019775">
    <property type="entry name" value="WD40_repeat_CS"/>
</dbReference>
<protein>
    <submittedName>
        <fullName evidence="4">Wd40 repeat-containing protein</fullName>
    </submittedName>
</protein>
<keyword evidence="1 3" id="KW-0853">WD repeat</keyword>
<dbReference type="SUPFAM" id="SSF50978">
    <property type="entry name" value="WD40 repeat-like"/>
    <property type="match status" value="1"/>
</dbReference>
<evidence type="ECO:0000256" key="3">
    <source>
        <dbReference type="PROSITE-ProRule" id="PRU00221"/>
    </source>
</evidence>
<sequence length="619" mass="70457">MKSKKDEVIKTIFKKRKEKMLSMETPKDTLTHHVSSSTFDGFNNSHFHHHNLSQFENPINQISITNIGAIVNTDNQQHSNSISKVLKDKKYRKFAAERTQTPPPPTTMMRMVNTQNSNEKSLQNSSSFISKKQTAYINPKNPDETAYVPSSVTSNKIQSSVQNNKKVNIKLNNFVKTSNKQENNNLLQSISERQKRPQSSNDNISIMSSFSNNTNSIPQTMNNTVNNHHQSSKSQMQYVQNFQLNKNINVKIQQATFLQHQYTFNAHNNTISDLSCDDFNSGILYSSSYDYSVKVWNLTNEGRSLSYEAQFSPFSNDSQHGNRPPSSYSTNNFGSASMIQPIKKFDSKQRQRVNSLVHLGVFGVLAAAGNDKLIKLYTTKFSQNKLEHQHTIKGGHAGVINNLAKVENDMIASSCSDGYIRIFNLSHQNYQEPSLILEQLDSSPELINVLNKNCLLSTGSDGGIRLWDIRQPEAPVQTYHKFHYDKINTIDNLSGYVFASASDDSNINMWDIRMSKMLKQIRFENDHVGCIKFIKQNYLIASHANQLTLLSIRDNFTTRQTFAQNDIEDRFSIQSTLEDTGVQNSTHRTKAIAFSEKDRKLYVAGFDKKIQVWNINLVL</sequence>
<dbReference type="InterPro" id="IPR015943">
    <property type="entry name" value="WD40/YVTN_repeat-like_dom_sf"/>
</dbReference>
<dbReference type="EMBL" id="CCKQ01013849">
    <property type="protein sequence ID" value="CDW85560.1"/>
    <property type="molecule type" value="Genomic_DNA"/>
</dbReference>
<dbReference type="Gene3D" id="2.130.10.10">
    <property type="entry name" value="YVTN repeat-like/Quinoprotein amine dehydrogenase"/>
    <property type="match status" value="2"/>
</dbReference>
<name>A0A078ASW6_STYLE</name>
<dbReference type="PROSITE" id="PS50294">
    <property type="entry name" value="WD_REPEATS_REGION"/>
    <property type="match status" value="1"/>
</dbReference>
<dbReference type="OrthoDB" id="427795at2759"/>
<dbReference type="AlphaFoldDB" id="A0A078ASW6"/>
<organism evidence="4 5">
    <name type="scientific">Stylonychia lemnae</name>
    <name type="common">Ciliate</name>
    <dbReference type="NCBI Taxonomy" id="5949"/>
    <lineage>
        <taxon>Eukaryota</taxon>
        <taxon>Sar</taxon>
        <taxon>Alveolata</taxon>
        <taxon>Ciliophora</taxon>
        <taxon>Intramacronucleata</taxon>
        <taxon>Spirotrichea</taxon>
        <taxon>Stichotrichia</taxon>
        <taxon>Sporadotrichida</taxon>
        <taxon>Oxytrichidae</taxon>
        <taxon>Stylonychinae</taxon>
        <taxon>Stylonychia</taxon>
    </lineage>
</organism>
<gene>
    <name evidence="4" type="primary">Contig2123.g2283</name>
    <name evidence="4" type="ORF">STYLEM_14640</name>
</gene>
<dbReference type="InterPro" id="IPR036322">
    <property type="entry name" value="WD40_repeat_dom_sf"/>
</dbReference>
<evidence type="ECO:0000256" key="1">
    <source>
        <dbReference type="ARBA" id="ARBA00022574"/>
    </source>
</evidence>
<keyword evidence="2" id="KW-0677">Repeat</keyword>